<gene>
    <name evidence="3" type="ORF">A2563_04075</name>
</gene>
<keyword evidence="2" id="KW-0812">Transmembrane</keyword>
<comment type="caution">
    <text evidence="3">The sequence shown here is derived from an EMBL/GenBank/DDBJ whole genome shotgun (WGS) entry which is preliminary data.</text>
</comment>
<name>A0A1F6P9N0_9BACT</name>
<accession>A0A1F6P9N0</accession>
<dbReference type="EMBL" id="MFRA01000005">
    <property type="protein sequence ID" value="OGH92818.1"/>
    <property type="molecule type" value="Genomic_DNA"/>
</dbReference>
<dbReference type="AlphaFoldDB" id="A0A1F6P9N0"/>
<evidence type="ECO:0000313" key="4">
    <source>
        <dbReference type="Proteomes" id="UP000176634"/>
    </source>
</evidence>
<reference evidence="3 4" key="1">
    <citation type="journal article" date="2016" name="Nat. Commun.">
        <title>Thousands of microbial genomes shed light on interconnected biogeochemical processes in an aquifer system.</title>
        <authorList>
            <person name="Anantharaman K."/>
            <person name="Brown C.T."/>
            <person name="Hug L.A."/>
            <person name="Sharon I."/>
            <person name="Castelle C.J."/>
            <person name="Probst A.J."/>
            <person name="Thomas B.C."/>
            <person name="Singh A."/>
            <person name="Wilkins M.J."/>
            <person name="Karaoz U."/>
            <person name="Brodie E.L."/>
            <person name="Williams K.H."/>
            <person name="Hubbard S.S."/>
            <person name="Banfield J.F."/>
        </authorList>
    </citation>
    <scope>NUCLEOTIDE SEQUENCE [LARGE SCALE GENOMIC DNA]</scope>
</reference>
<keyword evidence="2" id="KW-0472">Membrane</keyword>
<sequence length="193" mass="21215">MSLRVRIFIIVSVVVLLVLSVSIFLIVKNKNKTTDTTTTPGTDTTLPSTSGGTQSDVQVLIDKGLPAKTPTPLEVEQNAVEQLAKIFVERYGTYSTDNEFQNIKESQTLVTKSLWSRISVGINAKSTSQDFLGLTTKVMSTRLAIWEDARATVEIKTMRTEDKGGVVSTRYQNAAVGMVKEDGVWLANTLVWN</sequence>
<evidence type="ECO:0000256" key="2">
    <source>
        <dbReference type="SAM" id="Phobius"/>
    </source>
</evidence>
<keyword evidence="2" id="KW-1133">Transmembrane helix</keyword>
<feature type="compositionally biased region" description="Low complexity" evidence="1">
    <location>
        <begin position="34"/>
        <end position="53"/>
    </location>
</feature>
<evidence type="ECO:0000256" key="1">
    <source>
        <dbReference type="SAM" id="MobiDB-lite"/>
    </source>
</evidence>
<proteinExistence type="predicted"/>
<feature type="transmembrane region" description="Helical" evidence="2">
    <location>
        <begin position="7"/>
        <end position="27"/>
    </location>
</feature>
<organism evidence="3 4">
    <name type="scientific">Candidatus Magasanikbacteria bacterium RIFOXYD1_FULL_40_23</name>
    <dbReference type="NCBI Taxonomy" id="1798705"/>
    <lineage>
        <taxon>Bacteria</taxon>
        <taxon>Candidatus Magasanikiibacteriota</taxon>
    </lineage>
</organism>
<dbReference type="Proteomes" id="UP000176634">
    <property type="component" value="Unassembled WGS sequence"/>
</dbReference>
<protein>
    <submittedName>
        <fullName evidence="3">Uncharacterized protein</fullName>
    </submittedName>
</protein>
<evidence type="ECO:0000313" key="3">
    <source>
        <dbReference type="EMBL" id="OGH92818.1"/>
    </source>
</evidence>
<dbReference type="STRING" id="1798705.A2563_04075"/>
<feature type="region of interest" description="Disordered" evidence="1">
    <location>
        <begin position="34"/>
        <end position="54"/>
    </location>
</feature>